<name>K1HDE0_9FUSO</name>
<evidence type="ECO:0000256" key="1">
    <source>
        <dbReference type="SAM" id="Phobius"/>
    </source>
</evidence>
<accession>K1HDE0</accession>
<organism evidence="2 3">
    <name type="scientific">Fusobacterium periodonticum D10</name>
    <dbReference type="NCBI Taxonomy" id="620833"/>
    <lineage>
        <taxon>Bacteria</taxon>
        <taxon>Fusobacteriati</taxon>
        <taxon>Fusobacteriota</taxon>
        <taxon>Fusobacteriia</taxon>
        <taxon>Fusobacteriales</taxon>
        <taxon>Fusobacteriaceae</taxon>
        <taxon>Fusobacterium</taxon>
    </lineage>
</organism>
<dbReference type="HOGENOM" id="CLU_1568485_0_0_0"/>
<dbReference type="RefSeq" id="WP_005967479.1">
    <property type="nucleotide sequence ID" value="NZ_JH815384.1"/>
</dbReference>
<feature type="transmembrane region" description="Helical" evidence="1">
    <location>
        <begin position="42"/>
        <end position="62"/>
    </location>
</feature>
<dbReference type="Proteomes" id="UP000005809">
    <property type="component" value="Unassembled WGS sequence"/>
</dbReference>
<evidence type="ECO:0000313" key="3">
    <source>
        <dbReference type="Proteomes" id="UP000005809"/>
    </source>
</evidence>
<keyword evidence="1" id="KW-0812">Transmembrane</keyword>
<evidence type="ECO:0000313" key="2">
    <source>
        <dbReference type="EMBL" id="EKA93488.1"/>
    </source>
</evidence>
<reference evidence="2 3" key="1">
    <citation type="submission" date="2012-05" db="EMBL/GenBank/DDBJ databases">
        <title>The Genome Sequence of Fusobacterium periodontium Oral Taxon 201 Strain D10.</title>
        <authorList>
            <consortium name="The Broad Institute Genome Sequencing Platform"/>
            <consortium name="The Broad Institute Genome Sequencing Center for Infectious Disease"/>
            <person name="Earl A."/>
            <person name="Ward D."/>
            <person name="Feldgarden M."/>
            <person name="Gevers D."/>
            <person name="Strauss J."/>
            <person name="Sibley C."/>
            <person name="White A."/>
            <person name="Ambrose C.E."/>
            <person name="Allen-Vercoe E."/>
            <person name="Walker B."/>
            <person name="Young S.K."/>
            <person name="Zeng Q."/>
            <person name="Gargeya S."/>
            <person name="Fitzgerald M."/>
            <person name="Haas B."/>
            <person name="Abouelleil A."/>
            <person name="Alvarado L."/>
            <person name="Arachchi H.M."/>
            <person name="Berlin A.M."/>
            <person name="Chapman S.B."/>
            <person name="Goldberg J."/>
            <person name="Griggs A."/>
            <person name="Gujja S."/>
            <person name="Hansen M."/>
            <person name="Howarth C."/>
            <person name="Imamovic A."/>
            <person name="Larimer J."/>
            <person name="McCowan C."/>
            <person name="Montmayeur A."/>
            <person name="Murphy C."/>
            <person name="Neiman D."/>
            <person name="Pearson M."/>
            <person name="Priest M."/>
            <person name="Roberts A."/>
            <person name="Saif S."/>
            <person name="Shea T."/>
            <person name="Sisk P."/>
            <person name="Sykes S."/>
            <person name="Wortman J."/>
            <person name="Nusbaum C."/>
            <person name="Birren B."/>
        </authorList>
    </citation>
    <scope>NUCLEOTIDE SEQUENCE [LARGE SCALE GENOMIC DNA]</scope>
    <source>
        <strain evidence="2 3">D10</strain>
    </source>
</reference>
<protein>
    <submittedName>
        <fullName evidence="2">Uncharacterized protein</fullName>
    </submittedName>
</protein>
<dbReference type="EMBL" id="ACIF01000220">
    <property type="protein sequence ID" value="EKA93488.1"/>
    <property type="molecule type" value="Genomic_DNA"/>
</dbReference>
<sequence length="170" mass="20344">MKKFLSFIILRSPVYILSVLSYYNNGKITFLECIQKKYSIKYFPYILLIILIVLLFMIVKWFKKKISEGQKITKKFLVIQKSDTDIEFNFISSYIIPLIAGFQDVKIIILIGYEFFIYLIFLKNTNKYYKLLVSLIYTEYVGKDSETKEEITFFSSEKEDTIKKIYDLWN</sequence>
<keyword evidence="1" id="KW-1133">Transmembrane helix</keyword>
<comment type="caution">
    <text evidence="2">The sequence shown here is derived from an EMBL/GenBank/DDBJ whole genome shotgun (WGS) entry which is preliminary data.</text>
</comment>
<gene>
    <name evidence="2" type="ORF">FPOG_00278</name>
</gene>
<dbReference type="AlphaFoldDB" id="K1HDE0"/>
<dbReference type="PATRIC" id="fig|620833.3.peg.1281"/>
<keyword evidence="1" id="KW-0472">Membrane</keyword>
<proteinExistence type="predicted"/>